<evidence type="ECO:0000256" key="2">
    <source>
        <dbReference type="ARBA" id="ARBA00007635"/>
    </source>
</evidence>
<keyword evidence="3 6" id="KW-0812">Transmembrane</keyword>
<dbReference type="PANTHER" id="PTHR22911">
    <property type="entry name" value="ACYL-MALONYL CONDENSING ENZYME-RELATED"/>
    <property type="match status" value="1"/>
</dbReference>
<organism evidence="8 9">
    <name type="scientific">Symbiochloris irregularis</name>
    <dbReference type="NCBI Taxonomy" id="706552"/>
    <lineage>
        <taxon>Eukaryota</taxon>
        <taxon>Viridiplantae</taxon>
        <taxon>Chlorophyta</taxon>
        <taxon>core chlorophytes</taxon>
        <taxon>Trebouxiophyceae</taxon>
        <taxon>Trebouxiales</taxon>
        <taxon>Trebouxiaceae</taxon>
        <taxon>Symbiochloris</taxon>
    </lineage>
</organism>
<dbReference type="Proteomes" id="UP001465755">
    <property type="component" value="Unassembled WGS sequence"/>
</dbReference>
<feature type="transmembrane region" description="Helical" evidence="6">
    <location>
        <begin position="41"/>
        <end position="61"/>
    </location>
</feature>
<dbReference type="AlphaFoldDB" id="A0AAW1PZQ1"/>
<evidence type="ECO:0000256" key="4">
    <source>
        <dbReference type="ARBA" id="ARBA00022989"/>
    </source>
</evidence>
<feature type="transmembrane region" description="Helical" evidence="6">
    <location>
        <begin position="232"/>
        <end position="249"/>
    </location>
</feature>
<feature type="transmembrane region" description="Helical" evidence="6">
    <location>
        <begin position="201"/>
        <end position="220"/>
    </location>
</feature>
<evidence type="ECO:0000256" key="3">
    <source>
        <dbReference type="ARBA" id="ARBA00022692"/>
    </source>
</evidence>
<dbReference type="PANTHER" id="PTHR22911:SF6">
    <property type="entry name" value="SOLUTE CARRIER FAMILY 35 MEMBER G1"/>
    <property type="match status" value="1"/>
</dbReference>
<name>A0AAW1PZQ1_9CHLO</name>
<feature type="transmembrane region" description="Helical" evidence="6">
    <location>
        <begin position="286"/>
        <end position="304"/>
    </location>
</feature>
<evidence type="ECO:0000259" key="7">
    <source>
        <dbReference type="Pfam" id="PF00892"/>
    </source>
</evidence>
<gene>
    <name evidence="8" type="ORF">WJX73_004090</name>
</gene>
<protein>
    <recommendedName>
        <fullName evidence="7">EamA domain-containing protein</fullName>
    </recommendedName>
</protein>
<evidence type="ECO:0000256" key="1">
    <source>
        <dbReference type="ARBA" id="ARBA00004141"/>
    </source>
</evidence>
<feature type="transmembrane region" description="Helical" evidence="6">
    <location>
        <begin position="261"/>
        <end position="280"/>
    </location>
</feature>
<dbReference type="GO" id="GO:0016020">
    <property type="term" value="C:membrane"/>
    <property type="evidence" value="ECO:0007669"/>
    <property type="project" value="UniProtKB-SubCell"/>
</dbReference>
<dbReference type="InterPro" id="IPR037185">
    <property type="entry name" value="EmrE-like"/>
</dbReference>
<feature type="transmembrane region" description="Helical" evidence="6">
    <location>
        <begin position="82"/>
        <end position="103"/>
    </location>
</feature>
<evidence type="ECO:0000313" key="8">
    <source>
        <dbReference type="EMBL" id="KAK9813698.1"/>
    </source>
</evidence>
<keyword evidence="9" id="KW-1185">Reference proteome</keyword>
<feature type="transmembrane region" description="Helical" evidence="6">
    <location>
        <begin position="169"/>
        <end position="189"/>
    </location>
</feature>
<keyword evidence="4 6" id="KW-1133">Transmembrane helix</keyword>
<feature type="transmembrane region" description="Helical" evidence="6">
    <location>
        <begin position="132"/>
        <end position="149"/>
    </location>
</feature>
<dbReference type="EMBL" id="JALJOQ010000003">
    <property type="protein sequence ID" value="KAK9813698.1"/>
    <property type="molecule type" value="Genomic_DNA"/>
</dbReference>
<feature type="transmembrane region" description="Helical" evidence="6">
    <location>
        <begin position="109"/>
        <end position="127"/>
    </location>
</feature>
<comment type="similarity">
    <text evidence="2">Belongs to the drug/metabolite transporter (DMT) superfamily. Plant drug/metabolite exporter (P-DME) (TC 2.A.7.4) family.</text>
</comment>
<feature type="domain" description="EamA" evidence="7">
    <location>
        <begin position="170"/>
        <end position="303"/>
    </location>
</feature>
<dbReference type="Pfam" id="PF00892">
    <property type="entry name" value="EamA"/>
    <property type="match status" value="2"/>
</dbReference>
<accession>A0AAW1PZQ1</accession>
<evidence type="ECO:0000256" key="5">
    <source>
        <dbReference type="ARBA" id="ARBA00023136"/>
    </source>
</evidence>
<proteinExistence type="inferred from homology"/>
<comment type="caution">
    <text evidence="8">The sequence shown here is derived from an EMBL/GenBank/DDBJ whole genome shotgun (WGS) entry which is preliminary data.</text>
</comment>
<dbReference type="SUPFAM" id="SSF103481">
    <property type="entry name" value="Multidrug resistance efflux transporter EmrE"/>
    <property type="match status" value="2"/>
</dbReference>
<feature type="domain" description="EamA" evidence="7">
    <location>
        <begin position="18"/>
        <end position="150"/>
    </location>
</feature>
<keyword evidence="5 6" id="KW-0472">Membrane</keyword>
<dbReference type="Gene3D" id="1.10.3730.20">
    <property type="match status" value="1"/>
</dbReference>
<comment type="subcellular location">
    <subcellularLocation>
        <location evidence="1">Membrane</location>
        <topology evidence="1">Multi-pass membrane protein</topology>
    </subcellularLocation>
</comment>
<evidence type="ECO:0000313" key="9">
    <source>
        <dbReference type="Proteomes" id="UP001465755"/>
    </source>
</evidence>
<reference evidence="8 9" key="1">
    <citation type="journal article" date="2024" name="Nat. Commun.">
        <title>Phylogenomics reveals the evolutionary origins of lichenization in chlorophyte algae.</title>
        <authorList>
            <person name="Puginier C."/>
            <person name="Libourel C."/>
            <person name="Otte J."/>
            <person name="Skaloud P."/>
            <person name="Haon M."/>
            <person name="Grisel S."/>
            <person name="Petersen M."/>
            <person name="Berrin J.G."/>
            <person name="Delaux P.M."/>
            <person name="Dal Grande F."/>
            <person name="Keller J."/>
        </authorList>
    </citation>
    <scope>NUCLEOTIDE SEQUENCE [LARGE SCALE GENOMIC DNA]</scope>
    <source>
        <strain evidence="8 9">SAG 2036</strain>
    </source>
</reference>
<evidence type="ECO:0000256" key="6">
    <source>
        <dbReference type="SAM" id="Phobius"/>
    </source>
</evidence>
<dbReference type="InterPro" id="IPR000620">
    <property type="entry name" value="EamA_dom"/>
</dbReference>
<sequence length="355" mass="37476">MDFSEVCSRVQGLIWNNGLASIAGASLIMGINALLVKLVVARVPVFEIVVGRAVLSWTLSVTVGKIQGQARLYGQRKNYIPMLVRSTTGSASMALYYYGLLYLPLADTVTLLFMNPVLVCLLAWVLLGEHMGLLGIAGVVGSFLGVVLVSQPPVLFGGSDSVPWTPQHMTGVLASIGAAFMVACAFVSIRFMSGESALSIALWFHTCSIFVGIVPTVVGWPSPAVVPSAQDALIMVFVGVTSFVGQVLLGRGYQLEVASKVAAVNYLQVVFASFFGIVFLGERLTLLAILGSILIAMGVVLANMGKAKKPASDSAQPSSVKAEGYHELEMQEEGGIQREASGHLLPKPSQLGSGQ</sequence>
<feature type="transmembrane region" description="Helical" evidence="6">
    <location>
        <begin position="12"/>
        <end position="35"/>
    </location>
</feature>